<dbReference type="PROSITE" id="PS50084">
    <property type="entry name" value="KH_TYPE_1"/>
    <property type="match status" value="1"/>
</dbReference>
<evidence type="ECO:0000313" key="5">
    <source>
        <dbReference type="Proteomes" id="UP000237347"/>
    </source>
</evidence>
<keyword evidence="5" id="KW-1185">Reference proteome</keyword>
<dbReference type="Proteomes" id="UP000237347">
    <property type="component" value="Unassembled WGS sequence"/>
</dbReference>
<evidence type="ECO:0000256" key="2">
    <source>
        <dbReference type="SAM" id="MobiDB-lite"/>
    </source>
</evidence>
<evidence type="ECO:0000313" key="4">
    <source>
        <dbReference type="EMBL" id="KAK7852729.1"/>
    </source>
</evidence>
<evidence type="ECO:0000256" key="1">
    <source>
        <dbReference type="PROSITE-ProRule" id="PRU00117"/>
    </source>
</evidence>
<dbReference type="EMBL" id="PKMF04000073">
    <property type="protein sequence ID" value="KAK7852729.1"/>
    <property type="molecule type" value="Genomic_DNA"/>
</dbReference>
<sequence>MDDPIYAPPVSAYPNDADDSFNRNRPRRPATKLSPGQVSFLVLIPDSPGRGIIGNDGAVVSHIQRETGTRIHFNVPAPGSDQRVVSVAGSMLPHSHCYLLMGQ</sequence>
<protein>
    <recommendedName>
        <fullName evidence="3">K Homology domain-containing protein</fullName>
    </recommendedName>
</protein>
<dbReference type="AlphaFoldDB" id="A0AAW0LMM6"/>
<dbReference type="GO" id="GO:0003723">
    <property type="term" value="F:RNA binding"/>
    <property type="evidence" value="ECO:0007669"/>
    <property type="project" value="UniProtKB-UniRule"/>
</dbReference>
<reference evidence="4 5" key="1">
    <citation type="journal article" date="2018" name="Sci. Data">
        <title>The draft genome sequence of cork oak.</title>
        <authorList>
            <person name="Ramos A.M."/>
            <person name="Usie A."/>
            <person name="Barbosa P."/>
            <person name="Barros P.M."/>
            <person name="Capote T."/>
            <person name="Chaves I."/>
            <person name="Simoes F."/>
            <person name="Abreu I."/>
            <person name="Carrasquinho I."/>
            <person name="Faro C."/>
            <person name="Guimaraes J.B."/>
            <person name="Mendonca D."/>
            <person name="Nobrega F."/>
            <person name="Rodrigues L."/>
            <person name="Saibo N.J.M."/>
            <person name="Varela M.C."/>
            <person name="Egas C."/>
            <person name="Matos J."/>
            <person name="Miguel C.M."/>
            <person name="Oliveira M.M."/>
            <person name="Ricardo C.P."/>
            <person name="Goncalves S."/>
        </authorList>
    </citation>
    <scope>NUCLEOTIDE SEQUENCE [LARGE SCALE GENOMIC DNA]</scope>
    <source>
        <strain evidence="5">cv. HL8</strain>
    </source>
</reference>
<dbReference type="CDD" id="cd00105">
    <property type="entry name" value="KH-I"/>
    <property type="match status" value="1"/>
</dbReference>
<organism evidence="4 5">
    <name type="scientific">Quercus suber</name>
    <name type="common">Cork oak</name>
    <dbReference type="NCBI Taxonomy" id="58331"/>
    <lineage>
        <taxon>Eukaryota</taxon>
        <taxon>Viridiplantae</taxon>
        <taxon>Streptophyta</taxon>
        <taxon>Embryophyta</taxon>
        <taxon>Tracheophyta</taxon>
        <taxon>Spermatophyta</taxon>
        <taxon>Magnoliopsida</taxon>
        <taxon>eudicotyledons</taxon>
        <taxon>Gunneridae</taxon>
        <taxon>Pentapetalae</taxon>
        <taxon>rosids</taxon>
        <taxon>fabids</taxon>
        <taxon>Fagales</taxon>
        <taxon>Fagaceae</taxon>
        <taxon>Quercus</taxon>
    </lineage>
</organism>
<dbReference type="SUPFAM" id="SSF54791">
    <property type="entry name" value="Eukaryotic type KH-domain (KH-domain type I)"/>
    <property type="match status" value="1"/>
</dbReference>
<evidence type="ECO:0000259" key="3">
    <source>
        <dbReference type="Pfam" id="PF00013"/>
    </source>
</evidence>
<dbReference type="Gene3D" id="3.30.1370.10">
    <property type="entry name" value="K Homology domain, type 1"/>
    <property type="match status" value="1"/>
</dbReference>
<comment type="caution">
    <text evidence="4">The sequence shown here is derived from an EMBL/GenBank/DDBJ whole genome shotgun (WGS) entry which is preliminary data.</text>
</comment>
<dbReference type="InterPro" id="IPR004088">
    <property type="entry name" value="KH_dom_type_1"/>
</dbReference>
<accession>A0AAW0LMM6</accession>
<keyword evidence="1" id="KW-0694">RNA-binding</keyword>
<feature type="region of interest" description="Disordered" evidence="2">
    <location>
        <begin position="1"/>
        <end position="33"/>
    </location>
</feature>
<feature type="domain" description="K Homology" evidence="3">
    <location>
        <begin position="42"/>
        <end position="90"/>
    </location>
</feature>
<proteinExistence type="predicted"/>
<dbReference type="InterPro" id="IPR036612">
    <property type="entry name" value="KH_dom_type_1_sf"/>
</dbReference>
<dbReference type="Pfam" id="PF00013">
    <property type="entry name" value="KH_1"/>
    <property type="match status" value="1"/>
</dbReference>
<gene>
    <name evidence="4" type="ORF">CFP56_038284</name>
</gene>
<dbReference type="Gramene" id="rna-CFP56_37459">
    <property type="protein sequence ID" value="cds-POF07392.1"/>
    <property type="gene ID" value="gene-CFP56_37459"/>
</dbReference>
<name>A0AAW0LMM6_QUESU</name>